<dbReference type="Pfam" id="PF06821">
    <property type="entry name" value="Ser_hydrolase"/>
    <property type="match status" value="1"/>
</dbReference>
<evidence type="ECO:0008006" key="4">
    <source>
        <dbReference type="Google" id="ProtNLM"/>
    </source>
</evidence>
<organism evidence="2 3">
    <name type="scientific">Actinopolyspora mzabensis</name>
    <dbReference type="NCBI Taxonomy" id="995066"/>
    <lineage>
        <taxon>Bacteria</taxon>
        <taxon>Bacillati</taxon>
        <taxon>Actinomycetota</taxon>
        <taxon>Actinomycetes</taxon>
        <taxon>Actinopolysporales</taxon>
        <taxon>Actinopolysporaceae</taxon>
        <taxon>Actinopolyspora</taxon>
    </lineage>
</organism>
<keyword evidence="3" id="KW-1185">Reference proteome</keyword>
<sequence length="212" mass="23118">MSEMHVLLVHGFGGSGPWHWQQWLSGRLDELGVTCEMPQLPKQDQPVLQEWLAVLRSRLEDVPAESELVVAAHSCGAALWLHHAATIHGTARRADRVLLVAPPGPDWRHPDVHGIAPYPVDAHALRRAAGTTRMVVGTGDPYLSVQDGHYLAETMRVALDVIPDGEHLNTDAGYGPWPAVLRWVSHGTTPVADRFETPPQTGGAAPSTFRLV</sequence>
<evidence type="ECO:0000313" key="3">
    <source>
        <dbReference type="Proteomes" id="UP000199213"/>
    </source>
</evidence>
<reference evidence="3" key="1">
    <citation type="submission" date="2016-10" db="EMBL/GenBank/DDBJ databases">
        <authorList>
            <person name="Varghese N."/>
            <person name="Submissions S."/>
        </authorList>
    </citation>
    <scope>NUCLEOTIDE SEQUENCE [LARGE SCALE GENOMIC DNA]</scope>
    <source>
        <strain evidence="3">DSM 45460</strain>
    </source>
</reference>
<dbReference type="InterPro" id="IPR010662">
    <property type="entry name" value="RBBP9/YdeN"/>
</dbReference>
<dbReference type="PANTHER" id="PTHR15394">
    <property type="entry name" value="SERINE HYDROLASE RBBP9"/>
    <property type="match status" value="1"/>
</dbReference>
<dbReference type="PANTHER" id="PTHR15394:SF3">
    <property type="entry name" value="SERINE HYDROLASE RBBP9"/>
    <property type="match status" value="1"/>
</dbReference>
<dbReference type="InterPro" id="IPR029058">
    <property type="entry name" value="AB_hydrolase_fold"/>
</dbReference>
<dbReference type="AlphaFoldDB" id="A0A1G9E7X1"/>
<dbReference type="EMBL" id="FNFM01000011">
    <property type="protein sequence ID" value="SDK72243.1"/>
    <property type="molecule type" value="Genomic_DNA"/>
</dbReference>
<protein>
    <recommendedName>
        <fullName evidence="4">Alpha/beta hydrolase family protein</fullName>
    </recommendedName>
</protein>
<proteinExistence type="predicted"/>
<evidence type="ECO:0000256" key="1">
    <source>
        <dbReference type="SAM" id="MobiDB-lite"/>
    </source>
</evidence>
<dbReference type="SUPFAM" id="SSF53474">
    <property type="entry name" value="alpha/beta-Hydrolases"/>
    <property type="match status" value="1"/>
</dbReference>
<accession>A0A1G9E7X1</accession>
<feature type="region of interest" description="Disordered" evidence="1">
    <location>
        <begin position="193"/>
        <end position="212"/>
    </location>
</feature>
<dbReference type="Gene3D" id="3.40.50.1820">
    <property type="entry name" value="alpha/beta hydrolase"/>
    <property type="match status" value="1"/>
</dbReference>
<evidence type="ECO:0000313" key="2">
    <source>
        <dbReference type="EMBL" id="SDK72243.1"/>
    </source>
</evidence>
<name>A0A1G9E7X1_ACTMZ</name>
<gene>
    <name evidence="2" type="ORF">SAMN04487820_111176</name>
</gene>
<dbReference type="Proteomes" id="UP000199213">
    <property type="component" value="Unassembled WGS sequence"/>
</dbReference>
<dbReference type="GO" id="GO:0016787">
    <property type="term" value="F:hydrolase activity"/>
    <property type="evidence" value="ECO:0007669"/>
    <property type="project" value="InterPro"/>
</dbReference>